<dbReference type="EMBL" id="AMZH03004156">
    <property type="protein sequence ID" value="RRT70030.1"/>
    <property type="molecule type" value="Genomic_DNA"/>
</dbReference>
<gene>
    <name evidence="1" type="ORF">B296_00029502</name>
</gene>
<accession>A0A427A1A7</accession>
<dbReference type="Proteomes" id="UP000287651">
    <property type="component" value="Unassembled WGS sequence"/>
</dbReference>
<proteinExistence type="predicted"/>
<comment type="caution">
    <text evidence="1">The sequence shown here is derived from an EMBL/GenBank/DDBJ whole genome shotgun (WGS) entry which is preliminary data.</text>
</comment>
<dbReference type="AlphaFoldDB" id="A0A427A1A7"/>
<protein>
    <submittedName>
        <fullName evidence="1">Uncharacterized protein</fullName>
    </submittedName>
</protein>
<reference evidence="1 2" key="1">
    <citation type="journal article" date="2014" name="Agronomy (Basel)">
        <title>A Draft Genome Sequence for Ensete ventricosum, the Drought-Tolerant Tree Against Hunger.</title>
        <authorList>
            <person name="Harrison J."/>
            <person name="Moore K.A."/>
            <person name="Paszkiewicz K."/>
            <person name="Jones T."/>
            <person name="Grant M."/>
            <person name="Ambacheew D."/>
            <person name="Muzemil S."/>
            <person name="Studholme D.J."/>
        </authorList>
    </citation>
    <scope>NUCLEOTIDE SEQUENCE [LARGE SCALE GENOMIC DNA]</scope>
</reference>
<evidence type="ECO:0000313" key="2">
    <source>
        <dbReference type="Proteomes" id="UP000287651"/>
    </source>
</evidence>
<organism evidence="1 2">
    <name type="scientific">Ensete ventricosum</name>
    <name type="common">Abyssinian banana</name>
    <name type="synonym">Musa ensete</name>
    <dbReference type="NCBI Taxonomy" id="4639"/>
    <lineage>
        <taxon>Eukaryota</taxon>
        <taxon>Viridiplantae</taxon>
        <taxon>Streptophyta</taxon>
        <taxon>Embryophyta</taxon>
        <taxon>Tracheophyta</taxon>
        <taxon>Spermatophyta</taxon>
        <taxon>Magnoliopsida</taxon>
        <taxon>Liliopsida</taxon>
        <taxon>Zingiberales</taxon>
        <taxon>Musaceae</taxon>
        <taxon>Ensete</taxon>
    </lineage>
</organism>
<sequence>MLVQSVHRDKVIATIGGFAYFLDKNGSFRNSFSDGWDRVLSKHPVPFYYCIGDFNMVWSWQLAVPARYVLEC</sequence>
<name>A0A427A1A7_ENSVE</name>
<evidence type="ECO:0000313" key="1">
    <source>
        <dbReference type="EMBL" id="RRT70030.1"/>
    </source>
</evidence>